<proteinExistence type="predicted"/>
<evidence type="ECO:0000313" key="3">
    <source>
        <dbReference type="Proteomes" id="UP000005025"/>
    </source>
</evidence>
<accession>H1LGG3</accession>
<feature type="domain" description="GP-PDE" evidence="1">
    <location>
        <begin position="1"/>
        <end position="38"/>
    </location>
</feature>
<dbReference type="InterPro" id="IPR030395">
    <property type="entry name" value="GP_PDE_dom"/>
</dbReference>
<evidence type="ECO:0000259" key="1">
    <source>
        <dbReference type="PROSITE" id="PS51704"/>
    </source>
</evidence>
<dbReference type="EMBL" id="AGRJ01000152">
    <property type="protein sequence ID" value="EHO51175.1"/>
    <property type="molecule type" value="Genomic_DNA"/>
</dbReference>
<dbReference type="PATRIC" id="fig|797516.3.peg.1512"/>
<dbReference type="HOGENOM" id="CLU_3217861_0_0_9"/>
<dbReference type="InterPro" id="IPR017946">
    <property type="entry name" value="PLC-like_Pdiesterase_TIM-brl"/>
</dbReference>
<dbReference type="AlphaFoldDB" id="H1LGG3"/>
<reference evidence="2 3" key="1">
    <citation type="submission" date="2011-09" db="EMBL/GenBank/DDBJ databases">
        <authorList>
            <person name="Weinstock G."/>
            <person name="Sodergren E."/>
            <person name="Clifton S."/>
            <person name="Fulton L."/>
            <person name="Fulton B."/>
            <person name="Courtney L."/>
            <person name="Fronick C."/>
            <person name="Harrison M."/>
            <person name="Strong C."/>
            <person name="Farmer C."/>
            <person name="Delahaunty K."/>
            <person name="Markovic C."/>
            <person name="Hall O."/>
            <person name="Minx P."/>
            <person name="Tomlinson C."/>
            <person name="Mitreva M."/>
            <person name="Hou S."/>
            <person name="Chen J."/>
            <person name="Wollam A."/>
            <person name="Pepin K.H."/>
            <person name="Johnson M."/>
            <person name="Bhonagiri V."/>
            <person name="Zhang X."/>
            <person name="Suruliraj S."/>
            <person name="Warren W."/>
            <person name="Chinwalla A."/>
            <person name="Mardis E.R."/>
            <person name="Wilson R.K."/>
        </authorList>
    </citation>
    <scope>NUCLEOTIDE SEQUENCE [LARGE SCALE GENOMIC DNA]</scope>
    <source>
        <strain evidence="2 3">F0435</strain>
    </source>
</reference>
<dbReference type="PROSITE" id="PS51704">
    <property type="entry name" value="GP_PDE"/>
    <property type="match status" value="1"/>
</dbReference>
<protein>
    <recommendedName>
        <fullName evidence="1">GP-PDE domain-containing protein</fullName>
    </recommendedName>
</protein>
<gene>
    <name evidence="2" type="ORF">HMPREF9104_01691</name>
</gene>
<dbReference type="GO" id="GO:0006629">
    <property type="term" value="P:lipid metabolic process"/>
    <property type="evidence" value="ECO:0007669"/>
    <property type="project" value="InterPro"/>
</dbReference>
<dbReference type="Gene3D" id="3.20.20.190">
    <property type="entry name" value="Phosphatidylinositol (PI) phosphodiesterase"/>
    <property type="match status" value="1"/>
</dbReference>
<name>H1LGG3_9LACO</name>
<evidence type="ECO:0000313" key="2">
    <source>
        <dbReference type="EMBL" id="EHO51175.1"/>
    </source>
</evidence>
<dbReference type="GO" id="GO:0008081">
    <property type="term" value="F:phosphoric diester hydrolase activity"/>
    <property type="evidence" value="ECO:0007669"/>
    <property type="project" value="InterPro"/>
</dbReference>
<organism evidence="2 3">
    <name type="scientific">Lentilactobacillus kisonensis F0435</name>
    <dbReference type="NCBI Taxonomy" id="797516"/>
    <lineage>
        <taxon>Bacteria</taxon>
        <taxon>Bacillati</taxon>
        <taxon>Bacillota</taxon>
        <taxon>Bacilli</taxon>
        <taxon>Lactobacillales</taxon>
        <taxon>Lactobacillaceae</taxon>
        <taxon>Lentilactobacillus</taxon>
    </lineage>
</organism>
<dbReference type="Proteomes" id="UP000005025">
    <property type="component" value="Unassembled WGS sequence"/>
</dbReference>
<dbReference type="SUPFAM" id="SSF51695">
    <property type="entry name" value="PLC-like phosphodiesterases"/>
    <property type="match status" value="1"/>
</dbReference>
<sequence>MKHLRPWTVNSTEDMQYCFKRNMAAIITDYPARAVQLREEMRGD</sequence>
<comment type="caution">
    <text evidence="2">The sequence shown here is derived from an EMBL/GenBank/DDBJ whole genome shotgun (WGS) entry which is preliminary data.</text>
</comment>